<accession>A0A1D9QBH2</accession>
<dbReference type="RefSeq" id="XP_001594079.1">
    <property type="nucleotide sequence ID" value="XM_001594029.1"/>
</dbReference>
<dbReference type="Proteomes" id="UP000177798">
    <property type="component" value="Chromosome 8"/>
</dbReference>
<reference evidence="4" key="1">
    <citation type="journal article" date="2017" name="Genome Biol. Evol.">
        <title>The complete genome sequence of the phytopathogenic fungus Sclerotinia sclerotiorum reveals insights into the genome architecture of broad host range pathogens.</title>
        <authorList>
            <person name="Derbyshire M."/>
            <person name="Denton-Giles M."/>
            <person name="Hegedus D."/>
            <person name="Seifbarghy S."/>
            <person name="Rollins J."/>
            <person name="van Kan J."/>
            <person name="Seidl M.F."/>
            <person name="Faino L."/>
            <person name="Mbengue M."/>
            <person name="Navaud O."/>
            <person name="Raffaele S."/>
            <person name="Hammond-Kosack K."/>
            <person name="Heard S."/>
            <person name="Oliver R."/>
        </authorList>
    </citation>
    <scope>NUCLEOTIDE SEQUENCE [LARGE SCALE GENOMIC DNA]</scope>
    <source>
        <strain evidence="4">ATCC 18683 / 1980 / Ss-1</strain>
    </source>
</reference>
<dbReference type="SMART" id="SM00487">
    <property type="entry name" value="DEXDc"/>
    <property type="match status" value="1"/>
</dbReference>
<dbReference type="InterPro" id="IPR011604">
    <property type="entry name" value="PDDEXK-like_dom_sf"/>
</dbReference>
<evidence type="ECO:0000313" key="4">
    <source>
        <dbReference type="Proteomes" id="UP000177798"/>
    </source>
</evidence>
<dbReference type="InterPro" id="IPR011545">
    <property type="entry name" value="DEAD/DEAH_box_helicase_dom"/>
</dbReference>
<dbReference type="InterPro" id="IPR000212">
    <property type="entry name" value="DNA_helicase_UvrD/REP"/>
</dbReference>
<dbReference type="PANTHER" id="PTHR11070:SF66">
    <property type="entry name" value="UVRD-LIKE HELICASE C-TERMINAL DOMAIN-CONTAINING PROTEIN"/>
    <property type="match status" value="1"/>
</dbReference>
<name>A0A1D9QBH2_SCLS1</name>
<dbReference type="GO" id="GO:0003677">
    <property type="term" value="F:DNA binding"/>
    <property type="evidence" value="ECO:0007669"/>
    <property type="project" value="InterPro"/>
</dbReference>
<proteinExistence type="predicted"/>
<dbReference type="VEuPathDB" id="FungiDB:sscle_08g067230"/>
<organism evidence="3 4">
    <name type="scientific">Sclerotinia sclerotiorum (strain ATCC 18683 / 1980 / Ss-1)</name>
    <name type="common">White mold</name>
    <name type="synonym">Whetzelinia sclerotiorum</name>
    <dbReference type="NCBI Taxonomy" id="665079"/>
    <lineage>
        <taxon>Eukaryota</taxon>
        <taxon>Fungi</taxon>
        <taxon>Dikarya</taxon>
        <taxon>Ascomycota</taxon>
        <taxon>Pezizomycotina</taxon>
        <taxon>Leotiomycetes</taxon>
        <taxon>Helotiales</taxon>
        <taxon>Sclerotiniaceae</taxon>
        <taxon>Sclerotinia</taxon>
    </lineage>
</organism>
<dbReference type="EMBL" id="CP017821">
    <property type="protein sequence ID" value="APA11953.1"/>
    <property type="molecule type" value="Genomic_DNA"/>
</dbReference>
<dbReference type="Gene3D" id="3.90.320.10">
    <property type="match status" value="1"/>
</dbReference>
<protein>
    <recommendedName>
        <fullName evidence="2">Helicase ATP-binding domain-containing protein</fullName>
    </recommendedName>
</protein>
<dbReference type="OMA" id="NCFILAN"/>
<dbReference type="InterPro" id="IPR014001">
    <property type="entry name" value="Helicase_ATP-bd"/>
</dbReference>
<evidence type="ECO:0000256" key="1">
    <source>
        <dbReference type="SAM" id="MobiDB-lite"/>
    </source>
</evidence>
<dbReference type="PANTHER" id="PTHR11070">
    <property type="entry name" value="UVRD / RECB / PCRA DNA HELICASE FAMILY MEMBER"/>
    <property type="match status" value="1"/>
</dbReference>
<gene>
    <name evidence="3" type="ORF">sscle_08g067230</name>
</gene>
<dbReference type="KEGG" id="ssl:SS1G_05508"/>
<dbReference type="SUPFAM" id="SSF52540">
    <property type="entry name" value="P-loop containing nucleoside triphosphate hydrolases"/>
    <property type="match status" value="1"/>
</dbReference>
<dbReference type="GO" id="GO:0003678">
    <property type="term" value="F:DNA helicase activity"/>
    <property type="evidence" value="ECO:0007669"/>
    <property type="project" value="InterPro"/>
</dbReference>
<dbReference type="OrthoDB" id="1470711at2759"/>
<dbReference type="GO" id="GO:0005524">
    <property type="term" value="F:ATP binding"/>
    <property type="evidence" value="ECO:0007669"/>
    <property type="project" value="InterPro"/>
</dbReference>
<dbReference type="Gene3D" id="3.40.50.300">
    <property type="entry name" value="P-loop containing nucleotide triphosphate hydrolases"/>
    <property type="match status" value="2"/>
</dbReference>
<dbReference type="InterPro" id="IPR027417">
    <property type="entry name" value="P-loop_NTPase"/>
</dbReference>
<evidence type="ECO:0000313" key="3">
    <source>
        <dbReference type="EMBL" id="APA11953.1"/>
    </source>
</evidence>
<evidence type="ECO:0000259" key="2">
    <source>
        <dbReference type="SMART" id="SM00487"/>
    </source>
</evidence>
<feature type="domain" description="Helicase ATP-binding" evidence="2">
    <location>
        <begin position="85"/>
        <end position="279"/>
    </location>
</feature>
<dbReference type="AlphaFoldDB" id="A0A1D9QBH2"/>
<sequence length="862" mass="96344">MIRRYCLWPHTTLRASSISPSRLSHRLPNLYSSSASSWSLFDQQTHSRSTIGLFSRGLARVAAVAEKSLPDETIDAVRGIGPPKTLLPPSPEQQVAIDTLLYTKKNVIVDACAGSGKTTTILHLAKSAPGTKFLVLVYNRRLMLETQQRVEDLGLTNVTVQNYHTLGARYYTSECATDQGLKRVVEDDMNVLSGMELPEFSVLILDEQQDMTPILKRFVDKVIRDKGFIGPDRQPKTEEPLRVVVLGDRRQEVYGFNNADSRFLSMADRPEVFGYINREDWILADQTATNRMTKSNVDFINQQLLLKDPHGKPMRAVKYNDASGQPYPQPRYIMCNPYEDLVHEVQRLLELPDISPNDIIVLSPSVRGVSPAIYLANDLALREIPVFRSDSDISEIAPEVAHGKVLICTYHQAKGIERKASIVLGFDQGYHNFYNKVAEDPVAVTNPQYVAATRALEHLVLIHAHTNSPLPFVDLDTVGQTCDLVMTRKHKIEPFAPGRQIPTFKVTALCRNLSETLITDCLRRLNFQMLAEPAYGSSPPPSEIRDKYGLVEAVAGITGTAIPAIFEWYLKRRLSIIAAPLRLLSPLKRPTKRRDPLRELPEAYYEKIQSIKDGYDIGMITPGDILYLSNVNMALKDKDITKLLSIPLTGYTWLTEKYCTYINYVLNTLAGIAKVPVRGIFFERIAFHKYLEITRGGGPTRPEKKEGVLVSGAMDICRPKKGKAIVWEIKHSDSLSPEHLLQVALYMLLLGESALGFLVSARTGQTVQVLPKTSDSLLEILQLLVDAKSGGAQSRLLNTYSDEEFLGECRSDFKGLVGKCALPAWFAMRPTESRFKKEGRRKKGEMDDVVGDGVGSEAAQEI</sequence>
<feature type="region of interest" description="Disordered" evidence="1">
    <location>
        <begin position="835"/>
        <end position="862"/>
    </location>
</feature>
<dbReference type="Pfam" id="PF00270">
    <property type="entry name" value="DEAD"/>
    <property type="match status" value="1"/>
</dbReference>